<dbReference type="Proteomes" id="UP000198531">
    <property type="component" value="Unassembled WGS sequence"/>
</dbReference>
<dbReference type="SUPFAM" id="SSF53335">
    <property type="entry name" value="S-adenosyl-L-methionine-dependent methyltransferases"/>
    <property type="match status" value="1"/>
</dbReference>
<evidence type="ECO:0000259" key="3">
    <source>
        <dbReference type="Pfam" id="PF13649"/>
    </source>
</evidence>
<organism evidence="4 5">
    <name type="scientific">Halogeometricum rufum</name>
    <dbReference type="NCBI Taxonomy" id="553469"/>
    <lineage>
        <taxon>Archaea</taxon>
        <taxon>Methanobacteriati</taxon>
        <taxon>Methanobacteriota</taxon>
        <taxon>Stenosarchaea group</taxon>
        <taxon>Halobacteria</taxon>
        <taxon>Halobacteriales</taxon>
        <taxon>Haloferacaceae</taxon>
        <taxon>Halogeometricum</taxon>
    </lineage>
</organism>
<proteinExistence type="predicted"/>
<dbReference type="Pfam" id="PF13649">
    <property type="entry name" value="Methyltransf_25"/>
    <property type="match status" value="1"/>
</dbReference>
<dbReference type="CDD" id="cd02440">
    <property type="entry name" value="AdoMet_MTases"/>
    <property type="match status" value="1"/>
</dbReference>
<reference evidence="5" key="1">
    <citation type="submission" date="2016-10" db="EMBL/GenBank/DDBJ databases">
        <authorList>
            <person name="Varghese N."/>
            <person name="Submissions S."/>
        </authorList>
    </citation>
    <scope>NUCLEOTIDE SEQUENCE [LARGE SCALE GENOMIC DNA]</scope>
    <source>
        <strain evidence="5">CGMCC 1.7736</strain>
    </source>
</reference>
<dbReference type="RefSeq" id="WP_089804240.1">
    <property type="nucleotide sequence ID" value="NZ_FOYT01000001.1"/>
</dbReference>
<dbReference type="PANTHER" id="PTHR43861">
    <property type="entry name" value="TRANS-ACONITATE 2-METHYLTRANSFERASE-RELATED"/>
    <property type="match status" value="1"/>
</dbReference>
<keyword evidence="4" id="KW-0830">Ubiquinone</keyword>
<dbReference type="InterPro" id="IPR029063">
    <property type="entry name" value="SAM-dependent_MTases_sf"/>
</dbReference>
<dbReference type="GO" id="GO:0032259">
    <property type="term" value="P:methylation"/>
    <property type="evidence" value="ECO:0007669"/>
    <property type="project" value="UniProtKB-KW"/>
</dbReference>
<sequence length="253" mass="28500">MSLAHVIEDVDEDPHRERDFYEYPTLYEFYHSRVLNRDAQVRLLRRYEPEETSRVLELGCGTGPLLTRIEDEYETVLGVDSDERMLRRARERVTDAEVQRADFTAWSAADEGRTFDVAVLLGGMLHLTDDADVESLAENVHESLRDGGAFVTFFQPLSDDVTNGSTDCRTVESERFTVERRSTTALTSAAGHYTTTYAFVLRDDAEGTEATMGSVFRGRFHDPDRLRETFRAAGFGDVDVVDGDGPAVLRAVK</sequence>
<feature type="domain" description="Methyltransferase" evidence="3">
    <location>
        <begin position="55"/>
        <end position="148"/>
    </location>
</feature>
<dbReference type="InterPro" id="IPR041698">
    <property type="entry name" value="Methyltransf_25"/>
</dbReference>
<dbReference type="GO" id="GO:0008168">
    <property type="term" value="F:methyltransferase activity"/>
    <property type="evidence" value="ECO:0007669"/>
    <property type="project" value="UniProtKB-KW"/>
</dbReference>
<keyword evidence="5" id="KW-1185">Reference proteome</keyword>
<keyword evidence="1 4" id="KW-0489">Methyltransferase</keyword>
<evidence type="ECO:0000313" key="5">
    <source>
        <dbReference type="Proteomes" id="UP000198531"/>
    </source>
</evidence>
<dbReference type="Gene3D" id="2.20.130.10">
    <property type="entry name" value="CAC2371-like domains"/>
    <property type="match status" value="1"/>
</dbReference>
<dbReference type="PANTHER" id="PTHR43861:SF1">
    <property type="entry name" value="TRANS-ACONITATE 2-METHYLTRANSFERASE"/>
    <property type="match status" value="1"/>
</dbReference>
<dbReference type="EMBL" id="FOYT01000001">
    <property type="protein sequence ID" value="SFR36570.1"/>
    <property type="molecule type" value="Genomic_DNA"/>
</dbReference>
<dbReference type="OrthoDB" id="11691at2157"/>
<name>A0A1I6G372_9EURY</name>
<evidence type="ECO:0000313" key="4">
    <source>
        <dbReference type="EMBL" id="SFR36570.1"/>
    </source>
</evidence>
<protein>
    <submittedName>
        <fullName evidence="4">Ubiquinone/menaquinone biosynthesis C-methylase UbiE</fullName>
    </submittedName>
</protein>
<evidence type="ECO:0000256" key="1">
    <source>
        <dbReference type="ARBA" id="ARBA00022603"/>
    </source>
</evidence>
<gene>
    <name evidence="4" type="ORF">SAMN04487947_0483</name>
</gene>
<dbReference type="STRING" id="553469.SAMN04487947_0483"/>
<keyword evidence="2" id="KW-0808">Transferase</keyword>
<dbReference type="Gene3D" id="3.40.50.150">
    <property type="entry name" value="Vaccinia Virus protein VP39"/>
    <property type="match status" value="1"/>
</dbReference>
<evidence type="ECO:0000256" key="2">
    <source>
        <dbReference type="ARBA" id="ARBA00022679"/>
    </source>
</evidence>
<dbReference type="AlphaFoldDB" id="A0A1I6G372"/>
<accession>A0A1I6G372</accession>